<evidence type="ECO:0000256" key="1">
    <source>
        <dbReference type="SAM" id="MobiDB-lite"/>
    </source>
</evidence>
<dbReference type="Gene3D" id="3.50.50.60">
    <property type="entry name" value="FAD/NAD(P)-binding domain"/>
    <property type="match status" value="1"/>
</dbReference>
<dbReference type="OrthoDB" id="333024at2759"/>
<name>A0A8H6HV63_9AGAR</name>
<evidence type="ECO:0000313" key="3">
    <source>
        <dbReference type="Proteomes" id="UP000521943"/>
    </source>
</evidence>
<protein>
    <submittedName>
        <fullName evidence="2">Uncharacterized protein</fullName>
    </submittedName>
</protein>
<accession>A0A8H6HV63</accession>
<dbReference type="Proteomes" id="UP000521943">
    <property type="component" value="Unassembled WGS sequence"/>
</dbReference>
<sequence length="273" mass="30273">MVHWYTQHPNAPSPPLLTSFLMSPIGNGNVSLDVARMLLTNVDVLRKYDVPERVLDVLAESTVKHVSIAAFTMKELREMINLPDASMVPLAPELLQPSEGVPLTRPATPGSKNTFGNDREDVVARLLSTAPPRGAHARGADGRDVDGRDGNLVVTSLGFHGEPTAPYFDPGLGHLRTLSNPHLAGLRRVHTGCWRRTMMNAYDVAETIVNDRMNPVEGTEARWSTASGNENIVEYPDWKRIDEEEMRRGQVRARLLLGLSAHKTHFQRFFIGV</sequence>
<proteinExistence type="predicted"/>
<dbReference type="Gene3D" id="3.40.50.720">
    <property type="entry name" value="NAD(P)-binding Rossmann-like Domain"/>
    <property type="match status" value="1"/>
</dbReference>
<dbReference type="SUPFAM" id="SSF51905">
    <property type="entry name" value="FAD/NAD(P)-binding domain"/>
    <property type="match status" value="1"/>
</dbReference>
<gene>
    <name evidence="2" type="ORF">DFP72DRAFT_904721</name>
</gene>
<feature type="region of interest" description="Disordered" evidence="1">
    <location>
        <begin position="99"/>
        <end position="118"/>
    </location>
</feature>
<reference evidence="2 3" key="1">
    <citation type="submission" date="2020-07" db="EMBL/GenBank/DDBJ databases">
        <title>Comparative genomics of pyrophilous fungi reveals a link between fire events and developmental genes.</title>
        <authorList>
            <consortium name="DOE Joint Genome Institute"/>
            <person name="Steindorff A.S."/>
            <person name="Carver A."/>
            <person name="Calhoun S."/>
            <person name="Stillman K."/>
            <person name="Liu H."/>
            <person name="Lipzen A."/>
            <person name="Pangilinan J."/>
            <person name="Labutti K."/>
            <person name="Bruns T.D."/>
            <person name="Grigoriev I.V."/>
        </authorList>
    </citation>
    <scope>NUCLEOTIDE SEQUENCE [LARGE SCALE GENOMIC DNA]</scope>
    <source>
        <strain evidence="2 3">CBS 144469</strain>
    </source>
</reference>
<organism evidence="2 3">
    <name type="scientific">Ephemerocybe angulata</name>
    <dbReference type="NCBI Taxonomy" id="980116"/>
    <lineage>
        <taxon>Eukaryota</taxon>
        <taxon>Fungi</taxon>
        <taxon>Dikarya</taxon>
        <taxon>Basidiomycota</taxon>
        <taxon>Agaricomycotina</taxon>
        <taxon>Agaricomycetes</taxon>
        <taxon>Agaricomycetidae</taxon>
        <taxon>Agaricales</taxon>
        <taxon>Agaricineae</taxon>
        <taxon>Psathyrellaceae</taxon>
        <taxon>Ephemerocybe</taxon>
    </lineage>
</organism>
<dbReference type="AlphaFoldDB" id="A0A8H6HV63"/>
<keyword evidence="3" id="KW-1185">Reference proteome</keyword>
<dbReference type="InterPro" id="IPR036188">
    <property type="entry name" value="FAD/NAD-bd_sf"/>
</dbReference>
<evidence type="ECO:0000313" key="2">
    <source>
        <dbReference type="EMBL" id="KAF6752371.1"/>
    </source>
</evidence>
<comment type="caution">
    <text evidence="2">The sequence shown here is derived from an EMBL/GenBank/DDBJ whole genome shotgun (WGS) entry which is preliminary data.</text>
</comment>
<dbReference type="EMBL" id="JACGCI010000044">
    <property type="protein sequence ID" value="KAF6752371.1"/>
    <property type="molecule type" value="Genomic_DNA"/>
</dbReference>